<evidence type="ECO:0000256" key="1">
    <source>
        <dbReference type="SAM" id="MobiDB-lite"/>
    </source>
</evidence>
<proteinExistence type="predicted"/>
<dbReference type="EMBL" id="UYYB01100712">
    <property type="protein sequence ID" value="VDM78014.1"/>
    <property type="molecule type" value="Genomic_DNA"/>
</dbReference>
<dbReference type="Proteomes" id="UP000270094">
    <property type="component" value="Unassembled WGS sequence"/>
</dbReference>
<evidence type="ECO:0008006" key="4">
    <source>
        <dbReference type="Google" id="ProtNLM"/>
    </source>
</evidence>
<organism evidence="2 3">
    <name type="scientific">Strongylus vulgaris</name>
    <name type="common">Blood worm</name>
    <dbReference type="NCBI Taxonomy" id="40348"/>
    <lineage>
        <taxon>Eukaryota</taxon>
        <taxon>Metazoa</taxon>
        <taxon>Ecdysozoa</taxon>
        <taxon>Nematoda</taxon>
        <taxon>Chromadorea</taxon>
        <taxon>Rhabditida</taxon>
        <taxon>Rhabditina</taxon>
        <taxon>Rhabditomorpha</taxon>
        <taxon>Strongyloidea</taxon>
        <taxon>Strongylidae</taxon>
        <taxon>Strongylus</taxon>
    </lineage>
</organism>
<accession>A0A3P7JI94</accession>
<dbReference type="AlphaFoldDB" id="A0A3P7JI94"/>
<feature type="region of interest" description="Disordered" evidence="1">
    <location>
        <begin position="217"/>
        <end position="242"/>
    </location>
</feature>
<protein>
    <recommendedName>
        <fullName evidence="4">Endonuclease/exonuclease/phosphatase domain-containing protein</fullName>
    </recommendedName>
</protein>
<dbReference type="SUPFAM" id="SSF56219">
    <property type="entry name" value="DNase I-like"/>
    <property type="match status" value="1"/>
</dbReference>
<name>A0A3P7JI94_STRVU</name>
<dbReference type="OrthoDB" id="410104at2759"/>
<keyword evidence="3" id="KW-1185">Reference proteome</keyword>
<evidence type="ECO:0000313" key="2">
    <source>
        <dbReference type="EMBL" id="VDM78014.1"/>
    </source>
</evidence>
<dbReference type="InterPro" id="IPR036691">
    <property type="entry name" value="Endo/exonu/phosph_ase_sf"/>
</dbReference>
<sequence>MSNCEVGGVLFSSNVSHAEKEFDVFGSLDALLRVGHARSPIVCLIKPLDAIKERWRRGYVLHPSFVHLVDSHETLSPRLAILRLRSLHQKAITIINCYSPTSAADDSELYAFYEDLEGVIRKENSFYKFVMGDFNAKIGIPEEGEHRTRDLNQNSGMRMVTVLLDSYPPHGFFMAIHYEERTPAVDMGVTQRHDSCGNRPHSQQSKLVLTDVSDVIGGDGPRTPSPPVRVIGGDGPRTPSPPVRLFSLRSVTQQRRGRTLWLRRRSEQPTGALERRLLWYNRRIQHLVGLRSSDMRSMSRLRDPAEYVSKTKHRKVVNERDRRQMDIKNSGIPREADVLEGVRPYGLTCSLHGWTS</sequence>
<dbReference type="Gene3D" id="3.60.10.10">
    <property type="entry name" value="Endonuclease/exonuclease/phosphatase"/>
    <property type="match status" value="1"/>
</dbReference>
<reference evidence="2 3" key="1">
    <citation type="submission" date="2018-11" db="EMBL/GenBank/DDBJ databases">
        <authorList>
            <consortium name="Pathogen Informatics"/>
        </authorList>
    </citation>
    <scope>NUCLEOTIDE SEQUENCE [LARGE SCALE GENOMIC DNA]</scope>
</reference>
<gene>
    <name evidence="2" type="ORF">SVUK_LOCUS13012</name>
</gene>
<evidence type="ECO:0000313" key="3">
    <source>
        <dbReference type="Proteomes" id="UP000270094"/>
    </source>
</evidence>